<evidence type="ECO:0000259" key="6">
    <source>
        <dbReference type="Pfam" id="PF02803"/>
    </source>
</evidence>
<protein>
    <submittedName>
        <fullName evidence="7">Acetyl-CoA C-acyltransferase family protein</fullName>
    </submittedName>
</protein>
<dbReference type="PROSITE" id="PS00098">
    <property type="entry name" value="THIOLASE_1"/>
    <property type="match status" value="1"/>
</dbReference>
<accession>A0ABU7HWH4</accession>
<dbReference type="InterPro" id="IPR002155">
    <property type="entry name" value="Thiolase"/>
</dbReference>
<dbReference type="InterPro" id="IPR016039">
    <property type="entry name" value="Thiolase-like"/>
</dbReference>
<comment type="caution">
    <text evidence="7">The sequence shown here is derived from an EMBL/GenBank/DDBJ whole genome shotgun (WGS) entry which is preliminary data.</text>
</comment>
<feature type="domain" description="Thiolase C-terminal" evidence="6">
    <location>
        <begin position="271"/>
        <end position="393"/>
    </location>
</feature>
<dbReference type="NCBIfam" id="NF006552">
    <property type="entry name" value="PRK09051.1"/>
    <property type="match status" value="1"/>
</dbReference>
<dbReference type="InterPro" id="IPR020617">
    <property type="entry name" value="Thiolase_C"/>
</dbReference>
<evidence type="ECO:0000313" key="7">
    <source>
        <dbReference type="EMBL" id="MEE1935865.1"/>
    </source>
</evidence>
<name>A0ABU7HWH4_9PSED</name>
<dbReference type="Pfam" id="PF00108">
    <property type="entry name" value="Thiolase_N"/>
    <property type="match status" value="1"/>
</dbReference>
<dbReference type="PANTHER" id="PTHR18919">
    <property type="entry name" value="ACETYL-COA C-ACYLTRANSFERASE"/>
    <property type="match status" value="1"/>
</dbReference>
<evidence type="ECO:0000259" key="5">
    <source>
        <dbReference type="Pfam" id="PF00108"/>
    </source>
</evidence>
<evidence type="ECO:0000256" key="2">
    <source>
        <dbReference type="ARBA" id="ARBA00022679"/>
    </source>
</evidence>
<sequence length="394" mass="40912">MNSNDIYVVSAVRSPIGTFGGSLKDLPLADLATQVTRAAIERSGVAAEQIGHVVMGNVIPTEARDAYLGRVAAMNAGIPKETPAFNVNRLCGSGLQAIVSAAQTLQLGEAEAVLAAGAEAMSRGPYLLTQARWGARMGDMKSIDYMLGILHDPFEGFHMGITAENVAARHGISREMQDEVAITSQQRAARAIAEGRFDSQIVAIEVPGRKGPVQFKVDEHVRGEVSSEQLAGMKTAFKKDGSVTAGNASGLNDGAAALVLATGAMVEREGLKPLARLVAYAHAGVEPELMGLGPVPATQKVLAKAGISVADLDVIESNEAFAAQACAVSKLLGFDPEKVNPNGSGISLGHPVGATGAIIATKAIHELQRIQGRYALATMCIGGGQGIAVLFERV</sequence>
<dbReference type="PANTHER" id="PTHR18919:SF107">
    <property type="entry name" value="ACETYL-COA ACETYLTRANSFERASE, CYTOSOLIC"/>
    <property type="match status" value="1"/>
</dbReference>
<dbReference type="PROSITE" id="PS00099">
    <property type="entry name" value="THIOLASE_3"/>
    <property type="match status" value="1"/>
</dbReference>
<keyword evidence="8" id="KW-1185">Reference proteome</keyword>
<feature type="domain" description="Thiolase N-terminal" evidence="5">
    <location>
        <begin position="6"/>
        <end position="262"/>
    </location>
</feature>
<dbReference type="Gene3D" id="3.40.47.10">
    <property type="match status" value="2"/>
</dbReference>
<dbReference type="NCBIfam" id="TIGR01930">
    <property type="entry name" value="AcCoA-C-Actrans"/>
    <property type="match status" value="1"/>
</dbReference>
<dbReference type="Proteomes" id="UP001335100">
    <property type="component" value="Unassembled WGS sequence"/>
</dbReference>
<proteinExistence type="inferred from homology"/>
<dbReference type="Pfam" id="PF02803">
    <property type="entry name" value="Thiolase_C"/>
    <property type="match status" value="1"/>
</dbReference>
<dbReference type="InterPro" id="IPR020610">
    <property type="entry name" value="Thiolase_AS"/>
</dbReference>
<organism evidence="7 8">
    <name type="scientific">Pseudomonas ulcerans</name>
    <dbReference type="NCBI Taxonomy" id="3115852"/>
    <lineage>
        <taxon>Bacteria</taxon>
        <taxon>Pseudomonadati</taxon>
        <taxon>Pseudomonadota</taxon>
        <taxon>Gammaproteobacteria</taxon>
        <taxon>Pseudomonadales</taxon>
        <taxon>Pseudomonadaceae</taxon>
        <taxon>Pseudomonas</taxon>
    </lineage>
</organism>
<dbReference type="InterPro" id="IPR020616">
    <property type="entry name" value="Thiolase_N"/>
</dbReference>
<keyword evidence="2 4" id="KW-0808">Transferase</keyword>
<dbReference type="InterPro" id="IPR020615">
    <property type="entry name" value="Thiolase_acyl_enz_int_AS"/>
</dbReference>
<dbReference type="PIRSF" id="PIRSF000429">
    <property type="entry name" value="Ac-CoA_Ac_transf"/>
    <property type="match status" value="1"/>
</dbReference>
<gene>
    <name evidence="7" type="ORF">V0R50_21770</name>
</gene>
<evidence type="ECO:0000313" key="8">
    <source>
        <dbReference type="Proteomes" id="UP001335100"/>
    </source>
</evidence>
<evidence type="ECO:0000256" key="1">
    <source>
        <dbReference type="ARBA" id="ARBA00010982"/>
    </source>
</evidence>
<evidence type="ECO:0000256" key="4">
    <source>
        <dbReference type="RuleBase" id="RU003557"/>
    </source>
</evidence>
<dbReference type="RefSeq" id="WP_330076585.1">
    <property type="nucleotide sequence ID" value="NZ_JAZDQJ010000029.1"/>
</dbReference>
<evidence type="ECO:0000256" key="3">
    <source>
        <dbReference type="ARBA" id="ARBA00023315"/>
    </source>
</evidence>
<dbReference type="EMBL" id="JAZDQJ010000029">
    <property type="protein sequence ID" value="MEE1935865.1"/>
    <property type="molecule type" value="Genomic_DNA"/>
</dbReference>
<reference evidence="7 8" key="1">
    <citation type="submission" date="2024-01" db="EMBL/GenBank/DDBJ databases">
        <title>Unpublished Manusciprt.</title>
        <authorList>
            <person name="Duman M."/>
            <person name="Valdes E.G."/>
            <person name="Ajmi N."/>
            <person name="Altun S."/>
            <person name="Saticioglu I.B."/>
        </authorList>
    </citation>
    <scope>NUCLEOTIDE SEQUENCE [LARGE SCALE GENOMIC DNA]</scope>
    <source>
        <strain evidence="7 8">148P</strain>
    </source>
</reference>
<dbReference type="CDD" id="cd00751">
    <property type="entry name" value="thiolase"/>
    <property type="match status" value="1"/>
</dbReference>
<dbReference type="SUPFAM" id="SSF53901">
    <property type="entry name" value="Thiolase-like"/>
    <property type="match status" value="2"/>
</dbReference>
<comment type="similarity">
    <text evidence="1 4">Belongs to the thiolase-like superfamily. Thiolase family.</text>
</comment>
<keyword evidence="3 4" id="KW-0012">Acyltransferase</keyword>